<evidence type="ECO:0000313" key="2">
    <source>
        <dbReference type="Proteomes" id="UP001163321"/>
    </source>
</evidence>
<protein>
    <submittedName>
        <fullName evidence="1">Uncharacterized protein</fullName>
    </submittedName>
</protein>
<sequence>MIVVMHWSSNAWAALFKMYSRRRNSRQKRRCERPVTKLEGSLRSRLWVLYHYILRRAVLRLEIEITLNCIIATHIILLQVMEL</sequence>
<dbReference type="EMBL" id="CM047591">
    <property type="protein sequence ID" value="KAI9918612.1"/>
    <property type="molecule type" value="Genomic_DNA"/>
</dbReference>
<organism evidence="1 2">
    <name type="scientific">Peronosclerospora sorghi</name>
    <dbReference type="NCBI Taxonomy" id="230839"/>
    <lineage>
        <taxon>Eukaryota</taxon>
        <taxon>Sar</taxon>
        <taxon>Stramenopiles</taxon>
        <taxon>Oomycota</taxon>
        <taxon>Peronosporomycetes</taxon>
        <taxon>Peronosporales</taxon>
        <taxon>Peronosporaceae</taxon>
        <taxon>Peronosclerospora</taxon>
    </lineage>
</organism>
<proteinExistence type="predicted"/>
<evidence type="ECO:0000313" key="1">
    <source>
        <dbReference type="EMBL" id="KAI9918612.1"/>
    </source>
</evidence>
<gene>
    <name evidence="1" type="ORF">PsorP6_012258</name>
</gene>
<keyword evidence="2" id="KW-1185">Reference proteome</keyword>
<reference evidence="1 2" key="1">
    <citation type="journal article" date="2022" name="bioRxiv">
        <title>The genome of the oomycete Peronosclerospora sorghi, a cosmopolitan pathogen of maize and sorghum, is inflated with dispersed pseudogenes.</title>
        <authorList>
            <person name="Fletcher K."/>
            <person name="Martin F."/>
            <person name="Isakeit T."/>
            <person name="Cavanaugh K."/>
            <person name="Magill C."/>
            <person name="Michelmore R."/>
        </authorList>
    </citation>
    <scope>NUCLEOTIDE SEQUENCE [LARGE SCALE GENOMIC DNA]</scope>
    <source>
        <strain evidence="1">P6</strain>
    </source>
</reference>
<dbReference type="Proteomes" id="UP001163321">
    <property type="component" value="Chromosome 12"/>
</dbReference>
<accession>A0ACC0WJN4</accession>
<name>A0ACC0WJN4_9STRA</name>
<comment type="caution">
    <text evidence="1">The sequence shown here is derived from an EMBL/GenBank/DDBJ whole genome shotgun (WGS) entry which is preliminary data.</text>
</comment>